<gene>
    <name evidence="1" type="ORF">S01H1_77411</name>
</gene>
<name>X0YVZ1_9ZZZZ</name>
<organism evidence="1">
    <name type="scientific">marine sediment metagenome</name>
    <dbReference type="NCBI Taxonomy" id="412755"/>
    <lineage>
        <taxon>unclassified sequences</taxon>
        <taxon>metagenomes</taxon>
        <taxon>ecological metagenomes</taxon>
    </lineage>
</organism>
<reference evidence="1" key="1">
    <citation type="journal article" date="2014" name="Front. Microbiol.">
        <title>High frequency of phylogenetically diverse reductive dehalogenase-homologous genes in deep subseafloor sedimentary metagenomes.</title>
        <authorList>
            <person name="Kawai M."/>
            <person name="Futagami T."/>
            <person name="Toyoda A."/>
            <person name="Takaki Y."/>
            <person name="Nishi S."/>
            <person name="Hori S."/>
            <person name="Arai W."/>
            <person name="Tsubouchi T."/>
            <person name="Morono Y."/>
            <person name="Uchiyama I."/>
            <person name="Ito T."/>
            <person name="Fujiyama A."/>
            <person name="Inagaki F."/>
            <person name="Takami H."/>
        </authorList>
    </citation>
    <scope>NUCLEOTIDE SEQUENCE</scope>
    <source>
        <strain evidence="1">Expedition CK06-06</strain>
    </source>
</reference>
<dbReference type="AlphaFoldDB" id="X0YVZ1"/>
<evidence type="ECO:0000313" key="1">
    <source>
        <dbReference type="EMBL" id="GAG50797.1"/>
    </source>
</evidence>
<proteinExistence type="predicted"/>
<comment type="caution">
    <text evidence="1">The sequence shown here is derived from an EMBL/GenBank/DDBJ whole genome shotgun (WGS) entry which is preliminary data.</text>
</comment>
<protein>
    <submittedName>
        <fullName evidence="1">Uncharacterized protein</fullName>
    </submittedName>
</protein>
<sequence>MTKPNKNKTIEIIEDRIKREYRKHKDIEWEHIAACKIYRDINELYGIDNQRKLLINFGEWIHSFSGEPNSGLATKWADMYLSNLQKP</sequence>
<accession>X0YVZ1</accession>
<dbReference type="EMBL" id="BARS01052017">
    <property type="protein sequence ID" value="GAG50797.1"/>
    <property type="molecule type" value="Genomic_DNA"/>
</dbReference>